<dbReference type="Proteomes" id="UP000291404">
    <property type="component" value="Unassembled WGS sequence"/>
</dbReference>
<gene>
    <name evidence="1" type="ORF">CWI36_0389p0020</name>
</gene>
<evidence type="ECO:0000313" key="1">
    <source>
        <dbReference type="EMBL" id="TBU06737.1"/>
    </source>
</evidence>
<dbReference type="VEuPathDB" id="MicrosporidiaDB:CWI36_0389p0020"/>
<accession>A0A4Q9LFG8</accession>
<reference evidence="1 2" key="1">
    <citation type="submission" date="2017-12" db="EMBL/GenBank/DDBJ databases">
        <authorList>
            <person name="Pombert J.-F."/>
            <person name="Haag K.L."/>
            <person name="Ebert D."/>
        </authorList>
    </citation>
    <scope>NUCLEOTIDE SEQUENCE [LARGE SCALE GENOMIC DNA]</scope>
    <source>
        <strain evidence="1">BE-OM-2</strain>
    </source>
</reference>
<sequence>MGIGGYVISKGFKMGMGMACWYAFKKYVIKGVLDTGIKEGVIYRLKNRALAANFTTKLTKSNLDIVSLQEIGWKGIGVLKTKKNRVFIVEIRLIHLEQSLQKNNPLN</sequence>
<organism evidence="1 2">
    <name type="scientific">Hamiltosporidium magnivora</name>
    <dbReference type="NCBI Taxonomy" id="148818"/>
    <lineage>
        <taxon>Eukaryota</taxon>
        <taxon>Fungi</taxon>
        <taxon>Fungi incertae sedis</taxon>
        <taxon>Microsporidia</taxon>
        <taxon>Dubosqiidae</taxon>
        <taxon>Hamiltosporidium</taxon>
    </lineage>
</organism>
<name>A0A4Q9LFG8_9MICR</name>
<dbReference type="AlphaFoldDB" id="A0A4Q9LFG8"/>
<protein>
    <submittedName>
        <fullName evidence="1">Uncharacterized protein</fullName>
    </submittedName>
</protein>
<dbReference type="EMBL" id="PITI01000389">
    <property type="protein sequence ID" value="TBU06737.1"/>
    <property type="molecule type" value="Genomic_DNA"/>
</dbReference>
<proteinExistence type="predicted"/>
<dbReference type="VEuPathDB" id="MicrosporidiaDB:CWI39_0441p0010"/>
<keyword evidence="2" id="KW-1185">Reference proteome</keyword>
<evidence type="ECO:0000313" key="2">
    <source>
        <dbReference type="Proteomes" id="UP000291404"/>
    </source>
</evidence>
<comment type="caution">
    <text evidence="1">The sequence shown here is derived from an EMBL/GenBank/DDBJ whole genome shotgun (WGS) entry which is preliminary data.</text>
</comment>